<keyword evidence="2" id="KW-0067">ATP-binding</keyword>
<feature type="region of interest" description="Disordered" evidence="1">
    <location>
        <begin position="308"/>
        <end position="333"/>
    </location>
</feature>
<evidence type="ECO:0000313" key="3">
    <source>
        <dbReference type="Proteomes" id="UP000245207"/>
    </source>
</evidence>
<proteinExistence type="predicted"/>
<sequence length="541" mass="58869">MRCDLKNNVGKNRIRISENPNPDPNNISPVPRCNPGQVDEPSLSVSVGVSSSSAGASTFSCGKVTRKRRKSTQDATNGSNTDQMNESCLSPSGSQIMSLNVLHDRSQQPRSHGTKQTSDNNPGLPLNMPTSDLARSLHINNKGKAPANRLSASDSHSSFADCLHNHNGQLDFHAINGIDKDNNSLLPITQEIPTLSQASADTATGLQHSGHRSDFHQSQGTSDNNANLALNVATTGVTQSLHINKKRKAPDNVTTRTVQRRLSTNNSQSTSFEHTAGQSDFHQSEGIDKHNNSLLPIIQEIPTLSQASADTATGLQHSGHRSDFHQSQGTSDNNANLALNVATTGVTQSLHINKKRKAPDNVTARTVQRCLSTNNSQSTSFKHSAGQSDFHQSENQSPVYDDLGDCNERCRYCKATFWHGERLKGHPDARYNLCCGGGKFTGSDTNPLDPQVVEGLIQFLDTNNELVQVFRTARDKCAENDVPEFKVRLYNGNGARGYELPTSQAIGAIVFDSDPTTESDYDIIIEYRDGPAKRINKLHQS</sequence>
<feature type="compositionally biased region" description="Polar residues" evidence="1">
    <location>
        <begin position="252"/>
        <end position="281"/>
    </location>
</feature>
<keyword evidence="2" id="KW-0378">Hydrolase</keyword>
<dbReference type="GO" id="GO:0004386">
    <property type="term" value="F:helicase activity"/>
    <property type="evidence" value="ECO:0007669"/>
    <property type="project" value="UniProtKB-KW"/>
</dbReference>
<name>A0A2U1N9Z2_ARTAN</name>
<dbReference type="AlphaFoldDB" id="A0A2U1N9Z2"/>
<feature type="compositionally biased region" description="Polar residues" evidence="1">
    <location>
        <begin position="108"/>
        <end position="121"/>
    </location>
</feature>
<dbReference type="Proteomes" id="UP000245207">
    <property type="component" value="Unassembled WGS sequence"/>
</dbReference>
<comment type="caution">
    <text evidence="2">The sequence shown here is derived from an EMBL/GenBank/DDBJ whole genome shotgun (WGS) entry which is preliminary data.</text>
</comment>
<feature type="compositionally biased region" description="Polar residues" evidence="1">
    <location>
        <begin position="18"/>
        <end position="28"/>
    </location>
</feature>
<keyword evidence="2" id="KW-0547">Nucleotide-binding</keyword>
<accession>A0A2U1N9Z2</accession>
<feature type="region of interest" description="Disordered" evidence="1">
    <location>
        <begin position="247"/>
        <end position="288"/>
    </location>
</feature>
<dbReference type="PANTHER" id="PTHR45786:SF74">
    <property type="entry name" value="ATP-DEPENDENT DNA HELICASE"/>
    <property type="match status" value="1"/>
</dbReference>
<evidence type="ECO:0000256" key="1">
    <source>
        <dbReference type="SAM" id="MobiDB-lite"/>
    </source>
</evidence>
<reference evidence="2 3" key="1">
    <citation type="journal article" date="2018" name="Mol. Plant">
        <title>The genome of Artemisia annua provides insight into the evolution of Asteraceae family and artemisinin biosynthesis.</title>
        <authorList>
            <person name="Shen Q."/>
            <person name="Zhang L."/>
            <person name="Liao Z."/>
            <person name="Wang S."/>
            <person name="Yan T."/>
            <person name="Shi P."/>
            <person name="Liu M."/>
            <person name="Fu X."/>
            <person name="Pan Q."/>
            <person name="Wang Y."/>
            <person name="Lv Z."/>
            <person name="Lu X."/>
            <person name="Zhang F."/>
            <person name="Jiang W."/>
            <person name="Ma Y."/>
            <person name="Chen M."/>
            <person name="Hao X."/>
            <person name="Li L."/>
            <person name="Tang Y."/>
            <person name="Lv G."/>
            <person name="Zhou Y."/>
            <person name="Sun X."/>
            <person name="Brodelius P.E."/>
            <person name="Rose J.K.C."/>
            <person name="Tang K."/>
        </authorList>
    </citation>
    <scope>NUCLEOTIDE SEQUENCE [LARGE SCALE GENOMIC DNA]</scope>
    <source>
        <strain evidence="3">cv. Huhao1</strain>
        <tissue evidence="2">Leaf</tissue>
    </source>
</reference>
<keyword evidence="3" id="KW-1185">Reference proteome</keyword>
<feature type="compositionally biased region" description="Low complexity" evidence="1">
    <location>
        <begin position="44"/>
        <end position="57"/>
    </location>
</feature>
<feature type="region of interest" description="Disordered" evidence="1">
    <location>
        <begin position="1"/>
        <end position="131"/>
    </location>
</feature>
<evidence type="ECO:0000313" key="2">
    <source>
        <dbReference type="EMBL" id="PWA70334.1"/>
    </source>
</evidence>
<dbReference type="PANTHER" id="PTHR45786">
    <property type="entry name" value="DNA BINDING PROTEIN-LIKE"/>
    <property type="match status" value="1"/>
</dbReference>
<protein>
    <submittedName>
        <fullName evidence="2">DNA helicase Pif1-like protein</fullName>
    </submittedName>
</protein>
<feature type="region of interest" description="Disordered" evidence="1">
    <location>
        <begin position="373"/>
        <end position="396"/>
    </location>
</feature>
<gene>
    <name evidence="2" type="ORF">CTI12_AA213480</name>
</gene>
<feature type="compositionally biased region" description="Polar residues" evidence="1">
    <location>
        <begin position="73"/>
        <end position="98"/>
    </location>
</feature>
<dbReference type="EMBL" id="PKPP01003261">
    <property type="protein sequence ID" value="PWA70334.1"/>
    <property type="molecule type" value="Genomic_DNA"/>
</dbReference>
<keyword evidence="2" id="KW-0347">Helicase</keyword>
<organism evidence="2 3">
    <name type="scientific">Artemisia annua</name>
    <name type="common">Sweet wormwood</name>
    <dbReference type="NCBI Taxonomy" id="35608"/>
    <lineage>
        <taxon>Eukaryota</taxon>
        <taxon>Viridiplantae</taxon>
        <taxon>Streptophyta</taxon>
        <taxon>Embryophyta</taxon>
        <taxon>Tracheophyta</taxon>
        <taxon>Spermatophyta</taxon>
        <taxon>Magnoliopsida</taxon>
        <taxon>eudicotyledons</taxon>
        <taxon>Gunneridae</taxon>
        <taxon>Pentapetalae</taxon>
        <taxon>asterids</taxon>
        <taxon>campanulids</taxon>
        <taxon>Asterales</taxon>
        <taxon>Asteraceae</taxon>
        <taxon>Asteroideae</taxon>
        <taxon>Anthemideae</taxon>
        <taxon>Artemisiinae</taxon>
        <taxon>Artemisia</taxon>
    </lineage>
</organism>